<gene>
    <name evidence="2" type="ORF">FJY75_09415</name>
</gene>
<feature type="compositionally biased region" description="Acidic residues" evidence="1">
    <location>
        <begin position="64"/>
        <end position="76"/>
    </location>
</feature>
<dbReference type="Proteomes" id="UP000748308">
    <property type="component" value="Unassembled WGS sequence"/>
</dbReference>
<evidence type="ECO:0000313" key="2">
    <source>
        <dbReference type="EMBL" id="MBM3318055.1"/>
    </source>
</evidence>
<feature type="region of interest" description="Disordered" evidence="1">
    <location>
        <begin position="52"/>
        <end position="76"/>
    </location>
</feature>
<dbReference type="AlphaFoldDB" id="A0A937XA62"/>
<feature type="compositionally biased region" description="Basic and acidic residues" evidence="1">
    <location>
        <begin position="102"/>
        <end position="130"/>
    </location>
</feature>
<protein>
    <submittedName>
        <fullName evidence="2">Uncharacterized protein</fullName>
    </submittedName>
</protein>
<name>A0A937XA62_UNCEI</name>
<feature type="region of interest" description="Disordered" evidence="1">
    <location>
        <begin position="97"/>
        <end position="130"/>
    </location>
</feature>
<reference evidence="2" key="1">
    <citation type="submission" date="2019-03" db="EMBL/GenBank/DDBJ databases">
        <title>Lake Tanganyika Metagenome-Assembled Genomes (MAGs).</title>
        <authorList>
            <person name="Tran P."/>
        </authorList>
    </citation>
    <scope>NUCLEOTIDE SEQUENCE</scope>
    <source>
        <strain evidence="2">M_DeepCast_400m_m2_100</strain>
    </source>
</reference>
<comment type="caution">
    <text evidence="2">The sequence shown here is derived from an EMBL/GenBank/DDBJ whole genome shotgun (WGS) entry which is preliminary data.</text>
</comment>
<sequence>MILERLDRLVLLRVALAMLLLQLVLPAAPLCGQVEEDHPCGCFGGCGGPPAPNDAPFPAGASDLDGEDSATAPDDDPAVCDGSCVCHAVATLMAGADSAPGEDARSMDPPRPRRADPREPSGIERPPRAR</sequence>
<evidence type="ECO:0000313" key="3">
    <source>
        <dbReference type="Proteomes" id="UP000748308"/>
    </source>
</evidence>
<proteinExistence type="predicted"/>
<dbReference type="EMBL" id="VGIY01000250">
    <property type="protein sequence ID" value="MBM3318055.1"/>
    <property type="molecule type" value="Genomic_DNA"/>
</dbReference>
<organism evidence="2 3">
    <name type="scientific">Eiseniibacteriota bacterium</name>
    <dbReference type="NCBI Taxonomy" id="2212470"/>
    <lineage>
        <taxon>Bacteria</taxon>
        <taxon>Candidatus Eiseniibacteriota</taxon>
    </lineage>
</organism>
<accession>A0A937XA62</accession>
<evidence type="ECO:0000256" key="1">
    <source>
        <dbReference type="SAM" id="MobiDB-lite"/>
    </source>
</evidence>